<name>A0ABS1K3C8_9MICC</name>
<gene>
    <name evidence="1" type="ORF">JJE72_11830</name>
</gene>
<organism evidence="1 2">
    <name type="scientific">Sinomonas cellulolyticus</name>
    <dbReference type="NCBI Taxonomy" id="2801916"/>
    <lineage>
        <taxon>Bacteria</taxon>
        <taxon>Bacillati</taxon>
        <taxon>Actinomycetota</taxon>
        <taxon>Actinomycetes</taxon>
        <taxon>Micrococcales</taxon>
        <taxon>Micrococcaceae</taxon>
        <taxon>Sinomonas</taxon>
    </lineage>
</organism>
<dbReference type="Proteomes" id="UP000639051">
    <property type="component" value="Unassembled WGS sequence"/>
</dbReference>
<dbReference type="RefSeq" id="WP_189694520.1">
    <property type="nucleotide sequence ID" value="NZ_BNCM01000011.1"/>
</dbReference>
<proteinExistence type="predicted"/>
<reference evidence="1 2" key="1">
    <citation type="submission" date="2021-01" db="EMBL/GenBank/DDBJ databases">
        <title>Genome public.</title>
        <authorList>
            <person name="Liu C."/>
            <person name="Sun Q."/>
        </authorList>
    </citation>
    <scope>NUCLEOTIDE SEQUENCE [LARGE SCALE GENOMIC DNA]</scope>
    <source>
        <strain evidence="1 2">JC656</strain>
    </source>
</reference>
<evidence type="ECO:0000313" key="1">
    <source>
        <dbReference type="EMBL" id="MBL0706191.1"/>
    </source>
</evidence>
<evidence type="ECO:0000313" key="2">
    <source>
        <dbReference type="Proteomes" id="UP000639051"/>
    </source>
</evidence>
<keyword evidence="2" id="KW-1185">Reference proteome</keyword>
<sequence>MSTPHETMPRPPAPGGEPVDARLRLLDRQVHDSEDVPVMVVDDLELSGLPREDGVVDPGTPPPVVTALLAGPLLATRVFGGRPPMSRLRRIAWKHVQTVGTALTLDVRSDDLDASWAERWVRDRIIRHIPGARHDPH</sequence>
<comment type="caution">
    <text evidence="1">The sequence shown here is derived from an EMBL/GenBank/DDBJ whole genome shotgun (WGS) entry which is preliminary data.</text>
</comment>
<dbReference type="EMBL" id="JAERRC010000028">
    <property type="protein sequence ID" value="MBL0706191.1"/>
    <property type="molecule type" value="Genomic_DNA"/>
</dbReference>
<accession>A0ABS1K3C8</accession>
<protein>
    <submittedName>
        <fullName evidence="1">Uncharacterized protein</fullName>
    </submittedName>
</protein>